<reference evidence="1" key="1">
    <citation type="journal article" date="2014" name="Front. Microbiol.">
        <title>High frequency of phylogenetically diverse reductive dehalogenase-homologous genes in deep subseafloor sedimentary metagenomes.</title>
        <authorList>
            <person name="Kawai M."/>
            <person name="Futagami T."/>
            <person name="Toyoda A."/>
            <person name="Takaki Y."/>
            <person name="Nishi S."/>
            <person name="Hori S."/>
            <person name="Arai W."/>
            <person name="Tsubouchi T."/>
            <person name="Morono Y."/>
            <person name="Uchiyama I."/>
            <person name="Ito T."/>
            <person name="Fujiyama A."/>
            <person name="Inagaki F."/>
            <person name="Takami H."/>
        </authorList>
    </citation>
    <scope>NUCLEOTIDE SEQUENCE</scope>
    <source>
        <strain evidence="1">Expedition CK06-06</strain>
    </source>
</reference>
<evidence type="ECO:0000313" key="1">
    <source>
        <dbReference type="EMBL" id="GAI02986.1"/>
    </source>
</evidence>
<name>X1LAX5_9ZZZZ</name>
<gene>
    <name evidence="1" type="ORF">S06H3_16770</name>
</gene>
<sequence length="87" mass="10166">LERKICFHFKLKIEPNVAVIDLDGDLILESEQQRKIDKLIKKRADFIKNYLNNFILKYSYYHAEKIANLNAIPFTQADLILKSLGIS</sequence>
<organism evidence="1">
    <name type="scientific">marine sediment metagenome</name>
    <dbReference type="NCBI Taxonomy" id="412755"/>
    <lineage>
        <taxon>unclassified sequences</taxon>
        <taxon>metagenomes</taxon>
        <taxon>ecological metagenomes</taxon>
    </lineage>
</organism>
<dbReference type="AlphaFoldDB" id="X1LAX5"/>
<accession>X1LAX5</accession>
<dbReference type="EMBL" id="BARV01008329">
    <property type="protein sequence ID" value="GAI02986.1"/>
    <property type="molecule type" value="Genomic_DNA"/>
</dbReference>
<feature type="non-terminal residue" evidence="1">
    <location>
        <position position="1"/>
    </location>
</feature>
<comment type="caution">
    <text evidence="1">The sequence shown here is derived from an EMBL/GenBank/DDBJ whole genome shotgun (WGS) entry which is preliminary data.</text>
</comment>
<protein>
    <submittedName>
        <fullName evidence="1">Uncharacterized protein</fullName>
    </submittedName>
</protein>
<proteinExistence type="predicted"/>